<reference evidence="1 2" key="1">
    <citation type="journal article" date="2020" name="Cell">
        <title>Large-Scale Comparative Analyses of Tick Genomes Elucidate Their Genetic Diversity and Vector Capacities.</title>
        <authorList>
            <consortium name="Tick Genome and Microbiome Consortium (TIGMIC)"/>
            <person name="Jia N."/>
            <person name="Wang J."/>
            <person name="Shi W."/>
            <person name="Du L."/>
            <person name="Sun Y."/>
            <person name="Zhan W."/>
            <person name="Jiang J.F."/>
            <person name="Wang Q."/>
            <person name="Zhang B."/>
            <person name="Ji P."/>
            <person name="Bell-Sakyi L."/>
            <person name="Cui X.M."/>
            <person name="Yuan T.T."/>
            <person name="Jiang B.G."/>
            <person name="Yang W.F."/>
            <person name="Lam T.T."/>
            <person name="Chang Q.C."/>
            <person name="Ding S.J."/>
            <person name="Wang X.J."/>
            <person name="Zhu J.G."/>
            <person name="Ruan X.D."/>
            <person name="Zhao L."/>
            <person name="Wei J.T."/>
            <person name="Ye R.Z."/>
            <person name="Que T.C."/>
            <person name="Du C.H."/>
            <person name="Zhou Y.H."/>
            <person name="Cheng J.X."/>
            <person name="Dai P.F."/>
            <person name="Guo W.B."/>
            <person name="Han X.H."/>
            <person name="Huang E.J."/>
            <person name="Li L.F."/>
            <person name="Wei W."/>
            <person name="Gao Y.C."/>
            <person name="Liu J.Z."/>
            <person name="Shao H.Z."/>
            <person name="Wang X."/>
            <person name="Wang C.C."/>
            <person name="Yang T.C."/>
            <person name="Huo Q.B."/>
            <person name="Li W."/>
            <person name="Chen H.Y."/>
            <person name="Chen S.E."/>
            <person name="Zhou L.G."/>
            <person name="Ni X.B."/>
            <person name="Tian J.H."/>
            <person name="Sheng Y."/>
            <person name="Liu T."/>
            <person name="Pan Y.S."/>
            <person name="Xia L.Y."/>
            <person name="Li J."/>
            <person name="Zhao F."/>
            <person name="Cao W.C."/>
        </authorList>
    </citation>
    <scope>NUCLEOTIDE SEQUENCE [LARGE SCALE GENOMIC DNA]</scope>
    <source>
        <strain evidence="1">Iper-2018</strain>
    </source>
</reference>
<evidence type="ECO:0000313" key="1">
    <source>
        <dbReference type="EMBL" id="KAG0445161.1"/>
    </source>
</evidence>
<evidence type="ECO:0000313" key="2">
    <source>
        <dbReference type="Proteomes" id="UP000805193"/>
    </source>
</evidence>
<sequence length="232" mass="24101">MTHFLATAAAAAALSPAVAEHRPLGRLAGSLTPAPHSWLVRSVRGKGGGLRNWKGSSRAPEGGGLPPSVARPGSSHPSRSIRGREDDLPSNAPSRQPKYAAHYVFVQWEALRPVRDRCGVGGARDGVVTGQHCWAPSYAIPCCAQTVAAISPPRSSLVHVGSNFPSKGQRTRRGGTVSGNGFSVGARVAMVAACRGRSRRAAGGRRSARGTSRGPMPRADSVNALDRVHGAA</sequence>
<name>A0AC60R1C4_IXOPE</name>
<protein>
    <submittedName>
        <fullName evidence="1">Uncharacterized protein</fullName>
    </submittedName>
</protein>
<organism evidence="1 2">
    <name type="scientific">Ixodes persulcatus</name>
    <name type="common">Taiga tick</name>
    <dbReference type="NCBI Taxonomy" id="34615"/>
    <lineage>
        <taxon>Eukaryota</taxon>
        <taxon>Metazoa</taxon>
        <taxon>Ecdysozoa</taxon>
        <taxon>Arthropoda</taxon>
        <taxon>Chelicerata</taxon>
        <taxon>Arachnida</taxon>
        <taxon>Acari</taxon>
        <taxon>Parasitiformes</taxon>
        <taxon>Ixodida</taxon>
        <taxon>Ixodoidea</taxon>
        <taxon>Ixodidae</taxon>
        <taxon>Ixodinae</taxon>
        <taxon>Ixodes</taxon>
    </lineage>
</organism>
<keyword evidence="2" id="KW-1185">Reference proteome</keyword>
<gene>
    <name evidence="1" type="ORF">HPB47_019052</name>
</gene>
<proteinExistence type="predicted"/>
<dbReference type="Proteomes" id="UP000805193">
    <property type="component" value="Unassembled WGS sequence"/>
</dbReference>
<dbReference type="EMBL" id="JABSTQ010000843">
    <property type="protein sequence ID" value="KAG0445161.1"/>
    <property type="molecule type" value="Genomic_DNA"/>
</dbReference>
<accession>A0AC60R1C4</accession>
<comment type="caution">
    <text evidence="1">The sequence shown here is derived from an EMBL/GenBank/DDBJ whole genome shotgun (WGS) entry which is preliminary data.</text>
</comment>